<accession>A0A314ZEZ1</accession>
<dbReference type="Proteomes" id="UP000250321">
    <property type="component" value="Unassembled WGS sequence"/>
</dbReference>
<feature type="region of interest" description="Disordered" evidence="1">
    <location>
        <begin position="145"/>
        <end position="181"/>
    </location>
</feature>
<gene>
    <name evidence="2" type="ORF">Pyn_34761</name>
</gene>
<keyword evidence="3" id="KW-1185">Reference proteome</keyword>
<name>A0A314ZEZ1_PRUYE</name>
<dbReference type="AlphaFoldDB" id="A0A314ZEZ1"/>
<protein>
    <submittedName>
        <fullName evidence="2">Cyclic dof factor 2</fullName>
    </submittedName>
</protein>
<evidence type="ECO:0000313" key="2">
    <source>
        <dbReference type="EMBL" id="PQQ16707.1"/>
    </source>
</evidence>
<proteinExistence type="predicted"/>
<comment type="caution">
    <text evidence="2">The sequence shown here is derived from an EMBL/GenBank/DDBJ whole genome shotgun (WGS) entry which is preliminary data.</text>
</comment>
<sequence length="181" mass="20464">MEDLAVTRLEACWPATRAGGSLGRLSYWSWSKLVQYFFFVPQTRDSLSQGDHAWHTDVLEAIGGWEGEVGDGPLIPLTYCDGNAICKKLVLDPNMTKVQQALNIPSQFCEWRWLLSEHRKEVSGLPSVEDVERWKLHGSDLSDLPVEQEKSLTKFPEEKKASSRSTRDEAVVSRSRDTSPQ</sequence>
<reference evidence="2 3" key="1">
    <citation type="submission" date="2018-02" db="EMBL/GenBank/DDBJ databases">
        <title>Draft genome of wild Prunus yedoensis var. nudiflora.</title>
        <authorList>
            <person name="Baek S."/>
            <person name="Kim J.-H."/>
            <person name="Choi K."/>
            <person name="Kim G.-B."/>
            <person name="Cho A."/>
            <person name="Jang H."/>
            <person name="Shin C.-H."/>
            <person name="Yu H.-J."/>
            <person name="Mun J.-H."/>
        </authorList>
    </citation>
    <scope>NUCLEOTIDE SEQUENCE [LARGE SCALE GENOMIC DNA]</scope>
    <source>
        <strain evidence="3">cv. Jeju island</strain>
        <tissue evidence="2">Leaf</tissue>
    </source>
</reference>
<dbReference type="EMBL" id="PJQY01000175">
    <property type="protein sequence ID" value="PQQ16707.1"/>
    <property type="molecule type" value="Genomic_DNA"/>
</dbReference>
<feature type="compositionally biased region" description="Basic and acidic residues" evidence="1">
    <location>
        <begin position="147"/>
        <end position="181"/>
    </location>
</feature>
<organism evidence="2 3">
    <name type="scientific">Prunus yedoensis var. nudiflora</name>
    <dbReference type="NCBI Taxonomy" id="2094558"/>
    <lineage>
        <taxon>Eukaryota</taxon>
        <taxon>Viridiplantae</taxon>
        <taxon>Streptophyta</taxon>
        <taxon>Embryophyta</taxon>
        <taxon>Tracheophyta</taxon>
        <taxon>Spermatophyta</taxon>
        <taxon>Magnoliopsida</taxon>
        <taxon>eudicotyledons</taxon>
        <taxon>Gunneridae</taxon>
        <taxon>Pentapetalae</taxon>
        <taxon>rosids</taxon>
        <taxon>fabids</taxon>
        <taxon>Rosales</taxon>
        <taxon>Rosaceae</taxon>
        <taxon>Amygdaloideae</taxon>
        <taxon>Amygdaleae</taxon>
        <taxon>Prunus</taxon>
    </lineage>
</organism>
<dbReference type="OrthoDB" id="10497013at2759"/>
<evidence type="ECO:0000256" key="1">
    <source>
        <dbReference type="SAM" id="MobiDB-lite"/>
    </source>
</evidence>
<evidence type="ECO:0000313" key="3">
    <source>
        <dbReference type="Proteomes" id="UP000250321"/>
    </source>
</evidence>